<proteinExistence type="predicted"/>
<evidence type="ECO:0000313" key="1">
    <source>
        <dbReference type="EMBL" id="EYC09622.1"/>
    </source>
</evidence>
<comment type="caution">
    <text evidence="1">The sequence shown here is derived from an EMBL/GenBank/DDBJ whole genome shotgun (WGS) entry which is preliminary data.</text>
</comment>
<sequence>MEDMFGLTDTNHFDQTDFRREDLESAPCESNGLDGRHTSQSYPITGIASIVRIVVHTLLRKIIVPGYVWRSDKRLAAHAHGQWFDRARGRQVIYPSGVGKWVPEESERMKH</sequence>
<gene>
    <name evidence="1" type="primary">Acey_s0059.g2967</name>
    <name evidence="1" type="ORF">Y032_0059g2967</name>
</gene>
<dbReference type="Proteomes" id="UP000024635">
    <property type="component" value="Unassembled WGS sequence"/>
</dbReference>
<accession>A0A016U471</accession>
<dbReference type="AlphaFoldDB" id="A0A016U471"/>
<evidence type="ECO:0000313" key="2">
    <source>
        <dbReference type="Proteomes" id="UP000024635"/>
    </source>
</evidence>
<protein>
    <submittedName>
        <fullName evidence="1">Uncharacterized protein</fullName>
    </submittedName>
</protein>
<name>A0A016U471_9BILA</name>
<dbReference type="EMBL" id="JARK01001395">
    <property type="protein sequence ID" value="EYC09622.1"/>
    <property type="molecule type" value="Genomic_DNA"/>
</dbReference>
<reference evidence="2" key="1">
    <citation type="journal article" date="2015" name="Nat. Genet.">
        <title>The genome and transcriptome of the zoonotic hookworm Ancylostoma ceylanicum identify infection-specific gene families.</title>
        <authorList>
            <person name="Schwarz E.M."/>
            <person name="Hu Y."/>
            <person name="Antoshechkin I."/>
            <person name="Miller M.M."/>
            <person name="Sternberg P.W."/>
            <person name="Aroian R.V."/>
        </authorList>
    </citation>
    <scope>NUCLEOTIDE SEQUENCE</scope>
    <source>
        <strain evidence="2">HY135</strain>
    </source>
</reference>
<keyword evidence="2" id="KW-1185">Reference proteome</keyword>
<organism evidence="1 2">
    <name type="scientific">Ancylostoma ceylanicum</name>
    <dbReference type="NCBI Taxonomy" id="53326"/>
    <lineage>
        <taxon>Eukaryota</taxon>
        <taxon>Metazoa</taxon>
        <taxon>Ecdysozoa</taxon>
        <taxon>Nematoda</taxon>
        <taxon>Chromadorea</taxon>
        <taxon>Rhabditida</taxon>
        <taxon>Rhabditina</taxon>
        <taxon>Rhabditomorpha</taxon>
        <taxon>Strongyloidea</taxon>
        <taxon>Ancylostomatidae</taxon>
        <taxon>Ancylostomatinae</taxon>
        <taxon>Ancylostoma</taxon>
    </lineage>
</organism>